<dbReference type="InterPro" id="IPR050155">
    <property type="entry name" value="HAD-like_hydrolase_sf"/>
</dbReference>
<dbReference type="SUPFAM" id="SSF56784">
    <property type="entry name" value="HAD-like"/>
    <property type="match status" value="1"/>
</dbReference>
<evidence type="ECO:0000313" key="1">
    <source>
        <dbReference type="EMBL" id="OGN31327.1"/>
    </source>
</evidence>
<comment type="caution">
    <text evidence="1">The sequence shown here is derived from an EMBL/GenBank/DDBJ whole genome shotgun (WGS) entry which is preliminary data.</text>
</comment>
<dbReference type="Pfam" id="PF13419">
    <property type="entry name" value="HAD_2"/>
    <property type="match status" value="1"/>
</dbReference>
<dbReference type="GO" id="GO:0008967">
    <property type="term" value="F:phosphoglycolate phosphatase activity"/>
    <property type="evidence" value="ECO:0007669"/>
    <property type="project" value="TreeGrafter"/>
</dbReference>
<dbReference type="InterPro" id="IPR036412">
    <property type="entry name" value="HAD-like_sf"/>
</dbReference>
<dbReference type="AlphaFoldDB" id="A0A1F8H100"/>
<dbReference type="PANTHER" id="PTHR43434">
    <property type="entry name" value="PHOSPHOGLYCOLATE PHOSPHATASE"/>
    <property type="match status" value="1"/>
</dbReference>
<dbReference type="InterPro" id="IPR006439">
    <property type="entry name" value="HAD-SF_hydro_IA"/>
</dbReference>
<dbReference type="InterPro" id="IPR023214">
    <property type="entry name" value="HAD_sf"/>
</dbReference>
<sequence length="217" mass="25363">MIFDFDGPINDSFREGLRRIEVLAGMNQVEFNRNKRQNLIKLWGKPGVELLQGGLEIERELAEKIYSQWEVWDLVDPIPLVPGAREALRWNRKNDILNTLLTSRNQKNISDIFDKLDLMEEFAVIQTRQDSQFRKPDPQVFSYTLDRLKREFGVAREECIFVGDTPEDILCGMSVIETLVVMTGPYWLEHILQYPVKPQNVMPSVDYLSEWIEKNSD</sequence>
<evidence type="ECO:0008006" key="3">
    <source>
        <dbReference type="Google" id="ProtNLM"/>
    </source>
</evidence>
<dbReference type="PANTHER" id="PTHR43434:SF1">
    <property type="entry name" value="PHOSPHOGLYCOLATE PHOSPHATASE"/>
    <property type="match status" value="1"/>
</dbReference>
<dbReference type="Proteomes" id="UP000177676">
    <property type="component" value="Unassembled WGS sequence"/>
</dbReference>
<dbReference type="Gene3D" id="1.10.150.240">
    <property type="entry name" value="Putative phosphatase, domain 2"/>
    <property type="match status" value="1"/>
</dbReference>
<accession>A0A1F8H100</accession>
<dbReference type="EMBL" id="MGKS01000037">
    <property type="protein sequence ID" value="OGN31327.1"/>
    <property type="molecule type" value="Genomic_DNA"/>
</dbReference>
<evidence type="ECO:0000313" key="2">
    <source>
        <dbReference type="Proteomes" id="UP000177676"/>
    </source>
</evidence>
<dbReference type="InterPro" id="IPR041492">
    <property type="entry name" value="HAD_2"/>
</dbReference>
<name>A0A1F8H100_9BACT</name>
<organism evidence="1 2">
    <name type="scientific">Candidatus Yanofskybacteria bacterium RIFCSPLOWO2_02_FULL_43_10b</name>
    <dbReference type="NCBI Taxonomy" id="1802704"/>
    <lineage>
        <taxon>Bacteria</taxon>
        <taxon>Candidatus Yanofskyibacteriota</taxon>
    </lineage>
</organism>
<protein>
    <recommendedName>
        <fullName evidence="3">HAD family hydrolase</fullName>
    </recommendedName>
</protein>
<dbReference type="InterPro" id="IPR023198">
    <property type="entry name" value="PGP-like_dom2"/>
</dbReference>
<dbReference type="SFLD" id="SFLDS00003">
    <property type="entry name" value="Haloacid_Dehalogenase"/>
    <property type="match status" value="1"/>
</dbReference>
<dbReference type="NCBIfam" id="TIGR01549">
    <property type="entry name" value="HAD-SF-IA-v1"/>
    <property type="match status" value="1"/>
</dbReference>
<dbReference type="GO" id="GO:0005829">
    <property type="term" value="C:cytosol"/>
    <property type="evidence" value="ECO:0007669"/>
    <property type="project" value="TreeGrafter"/>
</dbReference>
<reference evidence="1 2" key="1">
    <citation type="journal article" date="2016" name="Nat. Commun.">
        <title>Thousands of microbial genomes shed light on interconnected biogeochemical processes in an aquifer system.</title>
        <authorList>
            <person name="Anantharaman K."/>
            <person name="Brown C.T."/>
            <person name="Hug L.A."/>
            <person name="Sharon I."/>
            <person name="Castelle C.J."/>
            <person name="Probst A.J."/>
            <person name="Thomas B.C."/>
            <person name="Singh A."/>
            <person name="Wilkins M.J."/>
            <person name="Karaoz U."/>
            <person name="Brodie E.L."/>
            <person name="Williams K.H."/>
            <person name="Hubbard S.S."/>
            <person name="Banfield J.F."/>
        </authorList>
    </citation>
    <scope>NUCLEOTIDE SEQUENCE [LARGE SCALE GENOMIC DNA]</scope>
</reference>
<dbReference type="SFLD" id="SFLDG01129">
    <property type="entry name" value="C1.5:_HAD__Beta-PGM__Phosphata"/>
    <property type="match status" value="1"/>
</dbReference>
<dbReference type="GO" id="GO:0006281">
    <property type="term" value="P:DNA repair"/>
    <property type="evidence" value="ECO:0007669"/>
    <property type="project" value="TreeGrafter"/>
</dbReference>
<proteinExistence type="predicted"/>
<dbReference type="Gene3D" id="3.40.50.1000">
    <property type="entry name" value="HAD superfamily/HAD-like"/>
    <property type="match status" value="1"/>
</dbReference>
<gene>
    <name evidence="1" type="ORF">A3I92_00195</name>
</gene>